<dbReference type="STRING" id="1448308.A0A2T2N235"/>
<evidence type="ECO:0000313" key="1">
    <source>
        <dbReference type="EMBL" id="PSN59429.1"/>
    </source>
</evidence>
<keyword evidence="2" id="KW-1185">Reference proteome</keyword>
<dbReference type="InterPro" id="IPR034660">
    <property type="entry name" value="DinB/YfiT-like"/>
</dbReference>
<dbReference type="SUPFAM" id="SSF109854">
    <property type="entry name" value="DinB/YfiT-like putative metalloenzymes"/>
    <property type="match status" value="1"/>
</dbReference>
<dbReference type="AlphaFoldDB" id="A0A2T2N235"/>
<protein>
    <submittedName>
        <fullName evidence="1">Uncharacterized protein</fullName>
    </submittedName>
</protein>
<reference evidence="1 2" key="1">
    <citation type="journal article" date="2018" name="Front. Microbiol.">
        <title>Genome-Wide Analysis of Corynespora cassiicola Leaf Fall Disease Putative Effectors.</title>
        <authorList>
            <person name="Lopez D."/>
            <person name="Ribeiro S."/>
            <person name="Label P."/>
            <person name="Fumanal B."/>
            <person name="Venisse J.S."/>
            <person name="Kohler A."/>
            <person name="de Oliveira R.R."/>
            <person name="Labutti K."/>
            <person name="Lipzen A."/>
            <person name="Lail K."/>
            <person name="Bauer D."/>
            <person name="Ohm R.A."/>
            <person name="Barry K.W."/>
            <person name="Spatafora J."/>
            <person name="Grigoriev I.V."/>
            <person name="Martin F.M."/>
            <person name="Pujade-Renaud V."/>
        </authorList>
    </citation>
    <scope>NUCLEOTIDE SEQUENCE [LARGE SCALE GENOMIC DNA]</scope>
    <source>
        <strain evidence="1 2">Philippines</strain>
    </source>
</reference>
<gene>
    <name evidence="1" type="ORF">BS50DRAFT_231270</name>
</gene>
<dbReference type="Pfam" id="PF09351">
    <property type="entry name" value="DUF1993"/>
    <property type="match status" value="1"/>
</dbReference>
<dbReference type="PANTHER" id="PTHR36922:SF1">
    <property type="entry name" value="DUF1993 DOMAIN-CONTAINING PROTEIN"/>
    <property type="match status" value="1"/>
</dbReference>
<proteinExistence type="predicted"/>
<dbReference type="EMBL" id="KZ678156">
    <property type="protein sequence ID" value="PSN59429.1"/>
    <property type="molecule type" value="Genomic_DNA"/>
</dbReference>
<dbReference type="Proteomes" id="UP000240883">
    <property type="component" value="Unassembled WGS sequence"/>
</dbReference>
<dbReference type="Gene3D" id="1.20.120.450">
    <property type="entry name" value="dinb family like domain"/>
    <property type="match status" value="1"/>
</dbReference>
<evidence type="ECO:0000313" key="2">
    <source>
        <dbReference type="Proteomes" id="UP000240883"/>
    </source>
</evidence>
<accession>A0A2T2N235</accession>
<dbReference type="InterPro" id="IPR018531">
    <property type="entry name" value="DUF1993"/>
</dbReference>
<organism evidence="1 2">
    <name type="scientific">Corynespora cassiicola Philippines</name>
    <dbReference type="NCBI Taxonomy" id="1448308"/>
    <lineage>
        <taxon>Eukaryota</taxon>
        <taxon>Fungi</taxon>
        <taxon>Dikarya</taxon>
        <taxon>Ascomycota</taxon>
        <taxon>Pezizomycotina</taxon>
        <taxon>Dothideomycetes</taxon>
        <taxon>Pleosporomycetidae</taxon>
        <taxon>Pleosporales</taxon>
        <taxon>Corynesporascaceae</taxon>
        <taxon>Corynespora</taxon>
    </lineage>
</organism>
<dbReference type="OrthoDB" id="3724345at2759"/>
<sequence length="182" mass="20473">MSSLHALAVVPIVRLLKNITAIVQKAEDQAKTNGIDPQDYIKGQLHPDMKDFAFQIYYLTENAATLGSGVNPSIPTLDLQRVETTFPELIARLRRTVAYLEAIRPEDLDGREDDEKVLRVGPQGKRVEMRMSMRDYVQLLAHPNVYFHVVTAYDILRMKGVDIGKFDFLNAAGGITMTPIED</sequence>
<name>A0A2T2N235_CORCC</name>
<dbReference type="PANTHER" id="PTHR36922">
    <property type="entry name" value="BLL2446 PROTEIN"/>
    <property type="match status" value="1"/>
</dbReference>